<proteinExistence type="predicted"/>
<dbReference type="Proteomes" id="UP001056120">
    <property type="component" value="Linkage Group LG21"/>
</dbReference>
<dbReference type="EMBL" id="CM042038">
    <property type="protein sequence ID" value="KAI3730719.1"/>
    <property type="molecule type" value="Genomic_DNA"/>
</dbReference>
<name>A0ACB9C8Z4_9ASTR</name>
<accession>A0ACB9C8Z4</accession>
<evidence type="ECO:0000313" key="2">
    <source>
        <dbReference type="Proteomes" id="UP001056120"/>
    </source>
</evidence>
<keyword evidence="2" id="KW-1185">Reference proteome</keyword>
<sequence>MAEIVSLGVGWLVLAVVVVRLEPQWRVTMLKWGTKKSGSLQTIFPALIIAIDTSRSRSEVTVYASSTFAFWSTSSVNIEPRRTRLQSNNYTTNTLLDVVIAATIQAKSNPAPKNLVKAKVRYRSYHTISMESSPSRSNSPILFMLALTSIRTQMTNKNQSAFEINGNEVFLIIAIVALIVVEVTSGILFCTNIIRDNILNFIVIFSAMVAPFSLSTVVAKDSSMWCLVGIVICAIAVALFACIYSSNDKTSSIYIFTCLLGLVLVPLALVLMLFVPKNFNWIVYSVIYASCGMEVICLCITFFKIFMGITNYQDNQNLEGIQHT</sequence>
<reference evidence="1 2" key="2">
    <citation type="journal article" date="2022" name="Mol. Ecol. Resour.">
        <title>The genomes of chicory, endive, great burdock and yacon provide insights into Asteraceae paleo-polyploidization history and plant inulin production.</title>
        <authorList>
            <person name="Fan W."/>
            <person name="Wang S."/>
            <person name="Wang H."/>
            <person name="Wang A."/>
            <person name="Jiang F."/>
            <person name="Liu H."/>
            <person name="Zhao H."/>
            <person name="Xu D."/>
            <person name="Zhang Y."/>
        </authorList>
    </citation>
    <scope>NUCLEOTIDE SEQUENCE [LARGE SCALE GENOMIC DNA]</scope>
    <source>
        <strain evidence="2">cv. Yunnan</strain>
        <tissue evidence="1">Leaves</tissue>
    </source>
</reference>
<gene>
    <name evidence="1" type="ORF">L1987_61894</name>
</gene>
<evidence type="ECO:0000313" key="1">
    <source>
        <dbReference type="EMBL" id="KAI3730719.1"/>
    </source>
</evidence>
<comment type="caution">
    <text evidence="1">The sequence shown here is derived from an EMBL/GenBank/DDBJ whole genome shotgun (WGS) entry which is preliminary data.</text>
</comment>
<protein>
    <submittedName>
        <fullName evidence="1">Uncharacterized protein</fullName>
    </submittedName>
</protein>
<reference evidence="2" key="1">
    <citation type="journal article" date="2022" name="Mol. Ecol. Resour.">
        <title>The genomes of chicory, endive, great burdock and yacon provide insights into Asteraceae palaeo-polyploidization history and plant inulin production.</title>
        <authorList>
            <person name="Fan W."/>
            <person name="Wang S."/>
            <person name="Wang H."/>
            <person name="Wang A."/>
            <person name="Jiang F."/>
            <person name="Liu H."/>
            <person name="Zhao H."/>
            <person name="Xu D."/>
            <person name="Zhang Y."/>
        </authorList>
    </citation>
    <scope>NUCLEOTIDE SEQUENCE [LARGE SCALE GENOMIC DNA]</scope>
    <source>
        <strain evidence="2">cv. Yunnan</strain>
    </source>
</reference>
<organism evidence="1 2">
    <name type="scientific">Smallanthus sonchifolius</name>
    <dbReference type="NCBI Taxonomy" id="185202"/>
    <lineage>
        <taxon>Eukaryota</taxon>
        <taxon>Viridiplantae</taxon>
        <taxon>Streptophyta</taxon>
        <taxon>Embryophyta</taxon>
        <taxon>Tracheophyta</taxon>
        <taxon>Spermatophyta</taxon>
        <taxon>Magnoliopsida</taxon>
        <taxon>eudicotyledons</taxon>
        <taxon>Gunneridae</taxon>
        <taxon>Pentapetalae</taxon>
        <taxon>asterids</taxon>
        <taxon>campanulids</taxon>
        <taxon>Asterales</taxon>
        <taxon>Asteraceae</taxon>
        <taxon>Asteroideae</taxon>
        <taxon>Heliantheae alliance</taxon>
        <taxon>Millerieae</taxon>
        <taxon>Smallanthus</taxon>
    </lineage>
</organism>